<accession>A0A4R1QJV6</accession>
<dbReference type="RefSeq" id="WP_058966009.1">
    <property type="nucleotide sequence ID" value="NZ_CABKVM010000019.1"/>
</dbReference>
<comment type="caution">
    <text evidence="1">The sequence shown here is derived from an EMBL/GenBank/DDBJ whole genome shotgun (WGS) entry which is preliminary data.</text>
</comment>
<dbReference type="NCBIfam" id="TIGR03573">
    <property type="entry name" value="WbuX"/>
    <property type="match status" value="1"/>
</dbReference>
<dbReference type="InterPro" id="IPR020022">
    <property type="entry name" value="N-acetyl_sugar_amidoTrfase"/>
</dbReference>
<dbReference type="OrthoDB" id="702at2"/>
<organism evidence="1 2">
    <name type="scientific">Allofournierella massiliensis</name>
    <dbReference type="NCBI Taxonomy" id="1650663"/>
    <lineage>
        <taxon>Bacteria</taxon>
        <taxon>Bacillati</taxon>
        <taxon>Bacillota</taxon>
        <taxon>Clostridia</taxon>
        <taxon>Eubacteriales</taxon>
        <taxon>Oscillospiraceae</taxon>
        <taxon>Allofournierella</taxon>
    </lineage>
</organism>
<sequence>MQKLPRHLPIHYEDYAPDLAPQERKAFYGLPKNVQFCRECVMSNQKPNSCYEFEHTIHSAKKTMVIQEDGVCDACHACHNKEGKIDWADRERQLRELCDQYRKTDGSYDCLVPGSGGKDSFYAAHLLKYKYGMHPLTVTWAPHIYTDWGWKNFEAWIHAGFDNYLCTPNGLTHRLLTRLATENLFHPFQPFILGQKQLAPKMAAKFGIPLVFYGENEAEFGNPIADNDSALRDEHFFATNDFDHIYLGGVSLRQLEEDFGVDKADLAIYLPCETSDLEKNHIQVHYMGYYEKWHPQGAYYYSVEHGGFMPSPERTAGTYSKYNSIDDKVDDFFYYTTYIKYGIGRCTYDAAQEIRNGEIDRDEAVLLCKKYDGEFPSRFADEFFRYISIDKEHFGKAADCFEQPTMDLDYFMHLADRFRSPHLWQYENGVWSLRHTPFEGPSLCGFGAPEKGGAK</sequence>
<keyword evidence="1" id="KW-0808">Transferase</keyword>
<proteinExistence type="predicted"/>
<dbReference type="Proteomes" id="UP000295184">
    <property type="component" value="Unassembled WGS sequence"/>
</dbReference>
<evidence type="ECO:0000313" key="1">
    <source>
        <dbReference type="EMBL" id="TCL52951.1"/>
    </source>
</evidence>
<dbReference type="STRING" id="1650663.GCA_001486665_02815"/>
<dbReference type="SUPFAM" id="SSF52402">
    <property type="entry name" value="Adenine nucleotide alpha hydrolases-like"/>
    <property type="match status" value="1"/>
</dbReference>
<protein>
    <submittedName>
        <fullName evidence="1">N-acetyl sugar amidotransferase</fullName>
    </submittedName>
</protein>
<reference evidence="1 2" key="1">
    <citation type="submission" date="2019-03" db="EMBL/GenBank/DDBJ databases">
        <title>Genomic Encyclopedia of Type Strains, Phase IV (KMG-IV): sequencing the most valuable type-strain genomes for metagenomic binning, comparative biology and taxonomic classification.</title>
        <authorList>
            <person name="Goeker M."/>
        </authorList>
    </citation>
    <scope>NUCLEOTIDE SEQUENCE [LARGE SCALE GENOMIC DNA]</scope>
    <source>
        <strain evidence="1 2">DSM 100451</strain>
    </source>
</reference>
<dbReference type="AlphaFoldDB" id="A0A4R1QJV6"/>
<dbReference type="GO" id="GO:0016740">
    <property type="term" value="F:transferase activity"/>
    <property type="evidence" value="ECO:0007669"/>
    <property type="project" value="UniProtKB-KW"/>
</dbReference>
<evidence type="ECO:0000313" key="2">
    <source>
        <dbReference type="Proteomes" id="UP000295184"/>
    </source>
</evidence>
<name>A0A4R1QJV6_9FIRM</name>
<gene>
    <name evidence="1" type="ORF">EDD77_13920</name>
</gene>
<dbReference type="EMBL" id="SLUM01000039">
    <property type="protein sequence ID" value="TCL52951.1"/>
    <property type="molecule type" value="Genomic_DNA"/>
</dbReference>